<feature type="region of interest" description="Disordered" evidence="13">
    <location>
        <begin position="155"/>
        <end position="206"/>
    </location>
</feature>
<dbReference type="InterPro" id="IPR013083">
    <property type="entry name" value="Znf_RING/FYVE/PHD"/>
</dbReference>
<dbReference type="Gene3D" id="3.30.40.10">
    <property type="entry name" value="Zinc/RING finger domain, C3HC4 (zinc finger)"/>
    <property type="match status" value="1"/>
</dbReference>
<evidence type="ECO:0000256" key="12">
    <source>
        <dbReference type="PROSITE-ProRule" id="PRU00452"/>
    </source>
</evidence>
<comment type="subcellular location">
    <subcellularLocation>
        <location evidence="1">Nucleus</location>
    </subcellularLocation>
</comment>
<dbReference type="AlphaFoldDB" id="A0AAV9HSK1"/>
<evidence type="ECO:0000256" key="4">
    <source>
        <dbReference type="ARBA" id="ARBA00013194"/>
    </source>
</evidence>
<evidence type="ECO:0000256" key="10">
    <source>
        <dbReference type="ARBA" id="ARBA00023110"/>
    </source>
</evidence>
<feature type="region of interest" description="Disordered" evidence="13">
    <location>
        <begin position="362"/>
        <end position="410"/>
    </location>
</feature>
<evidence type="ECO:0000256" key="11">
    <source>
        <dbReference type="ARBA" id="ARBA00023242"/>
    </source>
</evidence>
<proteinExistence type="inferred from homology"/>
<dbReference type="CDD" id="cd16651">
    <property type="entry name" value="SPL-RING_NSE2"/>
    <property type="match status" value="1"/>
</dbReference>
<dbReference type="GO" id="GO:0005634">
    <property type="term" value="C:nucleus"/>
    <property type="evidence" value="ECO:0007669"/>
    <property type="project" value="UniProtKB-SubCell"/>
</dbReference>
<evidence type="ECO:0000313" key="15">
    <source>
        <dbReference type="EMBL" id="KAK4463832.1"/>
    </source>
</evidence>
<dbReference type="GO" id="GO:0030915">
    <property type="term" value="C:Smc5-Smc6 complex"/>
    <property type="evidence" value="ECO:0007669"/>
    <property type="project" value="InterPro"/>
</dbReference>
<feature type="compositionally biased region" description="Basic and acidic residues" evidence="13">
    <location>
        <begin position="45"/>
        <end position="59"/>
    </location>
</feature>
<feature type="compositionally biased region" description="Acidic residues" evidence="13">
    <location>
        <begin position="178"/>
        <end position="201"/>
    </location>
</feature>
<feature type="domain" description="SP-RING-type" evidence="14">
    <location>
        <begin position="280"/>
        <end position="360"/>
    </location>
</feature>
<feature type="compositionally biased region" description="Basic and acidic residues" evidence="13">
    <location>
        <begin position="156"/>
        <end position="166"/>
    </location>
</feature>
<keyword evidence="11" id="KW-0539">Nucleus</keyword>
<dbReference type="GO" id="GO:0003755">
    <property type="term" value="F:peptidyl-prolyl cis-trans isomerase activity"/>
    <property type="evidence" value="ECO:0007669"/>
    <property type="project" value="UniProtKB-KW"/>
</dbReference>
<dbReference type="PANTHER" id="PTHR21330">
    <property type="entry name" value="E3 SUMO-PROTEIN LIGASE NSE2"/>
    <property type="match status" value="1"/>
</dbReference>
<evidence type="ECO:0000256" key="3">
    <source>
        <dbReference type="ARBA" id="ARBA00008212"/>
    </source>
</evidence>
<evidence type="ECO:0000256" key="5">
    <source>
        <dbReference type="ARBA" id="ARBA00022679"/>
    </source>
</evidence>
<gene>
    <name evidence="15" type="ORF">QBC42DRAFT_59137</name>
</gene>
<dbReference type="PANTHER" id="PTHR21330:SF1">
    <property type="entry name" value="E3 SUMO-PROTEIN LIGASE NSE2"/>
    <property type="match status" value="1"/>
</dbReference>
<feature type="region of interest" description="Disordered" evidence="13">
    <location>
        <begin position="1"/>
        <end position="59"/>
    </location>
</feature>
<feature type="compositionally biased region" description="Pro residues" evidence="13">
    <location>
        <begin position="21"/>
        <end position="31"/>
    </location>
</feature>
<dbReference type="InterPro" id="IPR003613">
    <property type="entry name" value="Ubox_domain"/>
</dbReference>
<dbReference type="Proteomes" id="UP001321749">
    <property type="component" value="Unassembled WGS sequence"/>
</dbReference>
<sequence>MPRLLQSAARGSAAAATAPAPELPPYEPPEYPMDEKNRNILKNMADSRESNDASKRKYEDHLNRATQGLRTAVGSINDVLHQRRQAVAKMAQKRREQGGQERSQEEREMEEYLVELTAEVSELTGKSEDALRKILDCRAEFQDNQEVLKQVLAEAQKQRARPEPKPKKEKRQARPNGSDDEADGDSADVDDQDEEMEDAEDIPPVTGVLEMLKAARRSKFESYRAMTPYQRYALNNDYISFKRTWHDALHPDGDAPLPDASDWFDEQGNPIMTVVNADNDDDDLVVEREIMDLKCPLSLQVYKEPFSNHRCKHTFEKSAIVEFINSNRGVAKCPVCSEELRLTDFYLDDVVLRKVKRAEQAAKQDATATSDIEADDSDSGDLVIGRSRNIKKERHPSNLASQNSMDEDED</sequence>
<comment type="pathway">
    <text evidence="2">Protein modification; protein sumoylation.</text>
</comment>
<dbReference type="PROSITE" id="PS51044">
    <property type="entry name" value="ZF_SP_RING"/>
    <property type="match status" value="1"/>
</dbReference>
<keyword evidence="16" id="KW-1185">Reference proteome</keyword>
<protein>
    <recommendedName>
        <fullName evidence="4">peptidylprolyl isomerase</fullName>
        <ecNumber evidence="4">5.2.1.8</ecNumber>
    </recommendedName>
</protein>
<keyword evidence="10" id="KW-0413">Isomerase</keyword>
<feature type="region of interest" description="Disordered" evidence="13">
    <location>
        <begin position="87"/>
        <end position="109"/>
    </location>
</feature>
<keyword evidence="9" id="KW-0862">Zinc</keyword>
<dbReference type="GO" id="GO:0000724">
    <property type="term" value="P:double-strand break repair via homologous recombination"/>
    <property type="evidence" value="ECO:0007669"/>
    <property type="project" value="InterPro"/>
</dbReference>
<feature type="compositionally biased region" description="Basic and acidic residues" evidence="13">
    <location>
        <begin position="93"/>
        <end position="106"/>
    </location>
</feature>
<evidence type="ECO:0000259" key="14">
    <source>
        <dbReference type="PROSITE" id="PS51044"/>
    </source>
</evidence>
<dbReference type="Pfam" id="PF11789">
    <property type="entry name" value="zf-Nse"/>
    <property type="match status" value="1"/>
</dbReference>
<evidence type="ECO:0000256" key="7">
    <source>
        <dbReference type="ARBA" id="ARBA00022771"/>
    </source>
</evidence>
<evidence type="ECO:0000256" key="2">
    <source>
        <dbReference type="ARBA" id="ARBA00004718"/>
    </source>
</evidence>
<dbReference type="GO" id="GO:0004842">
    <property type="term" value="F:ubiquitin-protein transferase activity"/>
    <property type="evidence" value="ECO:0007669"/>
    <property type="project" value="InterPro"/>
</dbReference>
<dbReference type="GO" id="GO:0008270">
    <property type="term" value="F:zinc ion binding"/>
    <property type="evidence" value="ECO:0007669"/>
    <property type="project" value="UniProtKB-KW"/>
</dbReference>
<evidence type="ECO:0000256" key="1">
    <source>
        <dbReference type="ARBA" id="ARBA00004123"/>
    </source>
</evidence>
<dbReference type="InterPro" id="IPR004181">
    <property type="entry name" value="Znf_MIZ"/>
</dbReference>
<accession>A0AAV9HSK1</accession>
<comment type="similarity">
    <text evidence="3">Belongs to the NSE2 family.</text>
</comment>
<dbReference type="EMBL" id="MU864955">
    <property type="protein sequence ID" value="KAK4463832.1"/>
    <property type="molecule type" value="Genomic_DNA"/>
</dbReference>
<evidence type="ECO:0000256" key="8">
    <source>
        <dbReference type="ARBA" id="ARBA00022786"/>
    </source>
</evidence>
<keyword evidence="8" id="KW-0833">Ubl conjugation pathway</keyword>
<keyword evidence="7 12" id="KW-0863">Zinc-finger</keyword>
<comment type="caution">
    <text evidence="15">The sequence shown here is derived from an EMBL/GenBank/DDBJ whole genome shotgun (WGS) entry which is preliminary data.</text>
</comment>
<evidence type="ECO:0000256" key="6">
    <source>
        <dbReference type="ARBA" id="ARBA00022723"/>
    </source>
</evidence>
<organism evidence="15 16">
    <name type="scientific">Cladorrhinum samala</name>
    <dbReference type="NCBI Taxonomy" id="585594"/>
    <lineage>
        <taxon>Eukaryota</taxon>
        <taxon>Fungi</taxon>
        <taxon>Dikarya</taxon>
        <taxon>Ascomycota</taxon>
        <taxon>Pezizomycotina</taxon>
        <taxon>Sordariomycetes</taxon>
        <taxon>Sordariomycetidae</taxon>
        <taxon>Sordariales</taxon>
        <taxon>Podosporaceae</taxon>
        <taxon>Cladorrhinum</taxon>
    </lineage>
</organism>
<keyword evidence="5" id="KW-0808">Transferase</keyword>
<evidence type="ECO:0000256" key="9">
    <source>
        <dbReference type="ARBA" id="ARBA00022833"/>
    </source>
</evidence>
<name>A0AAV9HSK1_9PEZI</name>
<dbReference type="EC" id="5.2.1.8" evidence="4"/>
<dbReference type="SMART" id="SM00504">
    <property type="entry name" value="Ubox"/>
    <property type="match status" value="1"/>
</dbReference>
<keyword evidence="10" id="KW-0697">Rotamase</keyword>
<dbReference type="GO" id="GO:0016567">
    <property type="term" value="P:protein ubiquitination"/>
    <property type="evidence" value="ECO:0007669"/>
    <property type="project" value="InterPro"/>
</dbReference>
<reference evidence="15" key="2">
    <citation type="submission" date="2023-06" db="EMBL/GenBank/DDBJ databases">
        <authorList>
            <consortium name="Lawrence Berkeley National Laboratory"/>
            <person name="Mondo S.J."/>
            <person name="Hensen N."/>
            <person name="Bonometti L."/>
            <person name="Westerberg I."/>
            <person name="Brannstrom I.O."/>
            <person name="Guillou S."/>
            <person name="Cros-Aarteil S."/>
            <person name="Calhoun S."/>
            <person name="Haridas S."/>
            <person name="Kuo A."/>
            <person name="Pangilinan J."/>
            <person name="Riley R."/>
            <person name="Labutti K."/>
            <person name="Andreopoulos B."/>
            <person name="Lipzen A."/>
            <person name="Chen C."/>
            <person name="Yanf M."/>
            <person name="Daum C."/>
            <person name="Ng V."/>
            <person name="Clum A."/>
            <person name="Steindorff A."/>
            <person name="Ohm R."/>
            <person name="Martin F."/>
            <person name="Silar P."/>
            <person name="Natvig D."/>
            <person name="Lalanne C."/>
            <person name="Gautier V."/>
            <person name="Ament-Velasquez S.L."/>
            <person name="Kruys A."/>
            <person name="Hutchinson M.I."/>
            <person name="Powell A.J."/>
            <person name="Barry K."/>
            <person name="Miller A.N."/>
            <person name="Grigoriev I.V."/>
            <person name="Debuchy R."/>
            <person name="Gladieux P."/>
            <person name="Thoren M.H."/>
            <person name="Johannesson H."/>
        </authorList>
    </citation>
    <scope>NUCLEOTIDE SEQUENCE</scope>
    <source>
        <strain evidence="15">PSN324</strain>
    </source>
</reference>
<keyword evidence="6" id="KW-0479">Metal-binding</keyword>
<dbReference type="GO" id="GO:0016925">
    <property type="term" value="P:protein sumoylation"/>
    <property type="evidence" value="ECO:0007669"/>
    <property type="project" value="TreeGrafter"/>
</dbReference>
<dbReference type="SUPFAM" id="SSF57850">
    <property type="entry name" value="RING/U-box"/>
    <property type="match status" value="1"/>
</dbReference>
<reference evidence="15" key="1">
    <citation type="journal article" date="2023" name="Mol. Phylogenet. Evol.">
        <title>Genome-scale phylogeny and comparative genomics of the fungal order Sordariales.</title>
        <authorList>
            <person name="Hensen N."/>
            <person name="Bonometti L."/>
            <person name="Westerberg I."/>
            <person name="Brannstrom I.O."/>
            <person name="Guillou S."/>
            <person name="Cros-Aarteil S."/>
            <person name="Calhoun S."/>
            <person name="Haridas S."/>
            <person name="Kuo A."/>
            <person name="Mondo S."/>
            <person name="Pangilinan J."/>
            <person name="Riley R."/>
            <person name="LaButti K."/>
            <person name="Andreopoulos B."/>
            <person name="Lipzen A."/>
            <person name="Chen C."/>
            <person name="Yan M."/>
            <person name="Daum C."/>
            <person name="Ng V."/>
            <person name="Clum A."/>
            <person name="Steindorff A."/>
            <person name="Ohm R.A."/>
            <person name="Martin F."/>
            <person name="Silar P."/>
            <person name="Natvig D.O."/>
            <person name="Lalanne C."/>
            <person name="Gautier V."/>
            <person name="Ament-Velasquez S.L."/>
            <person name="Kruys A."/>
            <person name="Hutchinson M.I."/>
            <person name="Powell A.J."/>
            <person name="Barry K."/>
            <person name="Miller A.N."/>
            <person name="Grigoriev I.V."/>
            <person name="Debuchy R."/>
            <person name="Gladieux P."/>
            <person name="Hiltunen Thoren M."/>
            <person name="Johannesson H."/>
        </authorList>
    </citation>
    <scope>NUCLEOTIDE SEQUENCE</scope>
    <source>
        <strain evidence="15">PSN324</strain>
    </source>
</reference>
<evidence type="ECO:0000256" key="13">
    <source>
        <dbReference type="SAM" id="MobiDB-lite"/>
    </source>
</evidence>
<dbReference type="GO" id="GO:0061665">
    <property type="term" value="F:SUMO ligase activity"/>
    <property type="evidence" value="ECO:0007669"/>
    <property type="project" value="TreeGrafter"/>
</dbReference>
<evidence type="ECO:0000313" key="16">
    <source>
        <dbReference type="Proteomes" id="UP001321749"/>
    </source>
</evidence>
<dbReference type="InterPro" id="IPR026846">
    <property type="entry name" value="Nse2(Mms21)"/>
</dbReference>